<keyword evidence="2" id="KW-1185">Reference proteome</keyword>
<name>A0A1M4T5D3_9BACL</name>
<protein>
    <submittedName>
        <fullName evidence="1">Uncharacterized protein</fullName>
    </submittedName>
</protein>
<evidence type="ECO:0000313" key="2">
    <source>
        <dbReference type="Proteomes" id="UP000184476"/>
    </source>
</evidence>
<dbReference type="EMBL" id="FQVL01000001">
    <property type="protein sequence ID" value="SHE39605.1"/>
    <property type="molecule type" value="Genomic_DNA"/>
</dbReference>
<dbReference type="InterPro" id="IPR025633">
    <property type="entry name" value="DUF4291"/>
</dbReference>
<proteinExistence type="predicted"/>
<dbReference type="Proteomes" id="UP000184476">
    <property type="component" value="Unassembled WGS sequence"/>
</dbReference>
<dbReference type="STRING" id="112248.SAMN05444392_101313"/>
<gene>
    <name evidence="1" type="ORF">SAMN05444392_101313</name>
</gene>
<dbReference type="Pfam" id="PF14124">
    <property type="entry name" value="DUF4291"/>
    <property type="match status" value="1"/>
</dbReference>
<organism evidence="1 2">
    <name type="scientific">Seinonella peptonophila</name>
    <dbReference type="NCBI Taxonomy" id="112248"/>
    <lineage>
        <taxon>Bacteria</taxon>
        <taxon>Bacillati</taxon>
        <taxon>Bacillota</taxon>
        <taxon>Bacilli</taxon>
        <taxon>Bacillales</taxon>
        <taxon>Thermoactinomycetaceae</taxon>
        <taxon>Seinonella</taxon>
    </lineage>
</organism>
<accession>A0A1M4T5D3</accession>
<dbReference type="RefSeq" id="WP_139278949.1">
    <property type="nucleotide sequence ID" value="NZ_FQVL01000001.1"/>
</dbReference>
<dbReference type="OrthoDB" id="65842at2"/>
<evidence type="ECO:0000313" key="1">
    <source>
        <dbReference type="EMBL" id="SHE39605.1"/>
    </source>
</evidence>
<reference evidence="1 2" key="1">
    <citation type="submission" date="2016-11" db="EMBL/GenBank/DDBJ databases">
        <authorList>
            <person name="Jaros S."/>
            <person name="Januszkiewicz K."/>
            <person name="Wedrychowicz H."/>
        </authorList>
    </citation>
    <scope>NUCLEOTIDE SEQUENCE [LARGE SCALE GENOMIC DNA]</scope>
    <source>
        <strain evidence="1 2">DSM 44666</strain>
    </source>
</reference>
<sequence>MNIQTELYDQYQMRCPKVGKHILATFDEQSIWVYQAYNESIGNFAVQLEISN</sequence>
<dbReference type="AlphaFoldDB" id="A0A1M4T5D3"/>